<evidence type="ECO:0000256" key="2">
    <source>
        <dbReference type="ARBA" id="ARBA00001946"/>
    </source>
</evidence>
<proteinExistence type="inferred from homology"/>
<dbReference type="EMBL" id="JBJUVG010000002">
    <property type="protein sequence ID" value="MFM9413283.1"/>
    <property type="molecule type" value="Genomic_DNA"/>
</dbReference>
<dbReference type="GO" id="GO:0004177">
    <property type="term" value="F:aminopeptidase activity"/>
    <property type="evidence" value="ECO:0007669"/>
    <property type="project" value="UniProtKB-KW"/>
</dbReference>
<dbReference type="InterPro" id="IPR052170">
    <property type="entry name" value="M29_Exopeptidase"/>
</dbReference>
<evidence type="ECO:0000313" key="11">
    <source>
        <dbReference type="Proteomes" id="UP001631949"/>
    </source>
</evidence>
<evidence type="ECO:0000256" key="5">
    <source>
        <dbReference type="ARBA" id="ARBA00022438"/>
    </source>
</evidence>
<sequence length="372" mass="41176">MDDRIKTLAKNLTGYSVNLQEGDNVLLDISGHDALPLAEALLEASYDLGANPYLQLSEPRLTRAYLKGARESQMLDLADLELARMKKMDAYIAVRAGDNSAELADVDQAQLARYAKAMSPVLRDRVDRSRWVILRYPNGAMAQSANMSTAAFEDFYFQVCNLNYSQLSTAMDALVQRMNQTDQVRLVAPGTDIAFSIKGIDAVKCAGECNIPDGEVYTAPVKDSANGVIRYNVPSRYRGTTFENVTLTFKNGRIVHADGNHPDLLEAIFNTDEGARYLGEFALGCNPFILNPMNDILFDEKIAGSIHLTPGSAYDDAFNGNKSDVHWDLVLIMRPEWGGGDIYFDGECIRHDGLFLPEDLLPLNPDAFTKKE</sequence>
<dbReference type="InterPro" id="IPR035097">
    <property type="entry name" value="M29_N-terminal"/>
</dbReference>
<evidence type="ECO:0000256" key="1">
    <source>
        <dbReference type="ARBA" id="ARBA00001941"/>
    </source>
</evidence>
<dbReference type="InterPro" id="IPR000787">
    <property type="entry name" value="Peptidase_M29"/>
</dbReference>
<comment type="cofactor">
    <cofactor evidence="2">
        <name>Mg(2+)</name>
        <dbReference type="ChEBI" id="CHEBI:18420"/>
    </cofactor>
</comment>
<evidence type="ECO:0000256" key="8">
    <source>
        <dbReference type="ARBA" id="ARBA00022801"/>
    </source>
</evidence>
<keyword evidence="11" id="KW-1185">Reference proteome</keyword>
<keyword evidence="5 10" id="KW-0031">Aminopeptidase</keyword>
<evidence type="ECO:0000256" key="4">
    <source>
        <dbReference type="ARBA" id="ARBA00008236"/>
    </source>
</evidence>
<evidence type="ECO:0000256" key="9">
    <source>
        <dbReference type="ARBA" id="ARBA00023049"/>
    </source>
</evidence>
<name>A0ABW9GYT2_9FIRM</name>
<keyword evidence="7" id="KW-0479">Metal-binding</keyword>
<dbReference type="Gene3D" id="3.40.1830.10">
    <property type="entry name" value="Thermophilic metalloprotease (M29)"/>
    <property type="match status" value="1"/>
</dbReference>
<organism evidence="10 11">
    <name type="scientific">Peptococcus simiae</name>
    <dbReference type="NCBI Taxonomy" id="1643805"/>
    <lineage>
        <taxon>Bacteria</taxon>
        <taxon>Bacillati</taxon>
        <taxon>Bacillota</taxon>
        <taxon>Clostridia</taxon>
        <taxon>Eubacteriales</taxon>
        <taxon>Peptococcaceae</taxon>
        <taxon>Peptococcus</taxon>
    </lineage>
</organism>
<comment type="cofactor">
    <cofactor evidence="3">
        <name>Zn(2+)</name>
        <dbReference type="ChEBI" id="CHEBI:29105"/>
    </cofactor>
</comment>
<comment type="similarity">
    <text evidence="4">Belongs to the peptidase M29 family.</text>
</comment>
<comment type="cofactor">
    <cofactor evidence="1">
        <name>Co(2+)</name>
        <dbReference type="ChEBI" id="CHEBI:48828"/>
    </cofactor>
</comment>
<keyword evidence="9" id="KW-0482">Metalloprotease</keyword>
<evidence type="ECO:0000256" key="7">
    <source>
        <dbReference type="ARBA" id="ARBA00022723"/>
    </source>
</evidence>
<accession>A0ABW9GYT2</accession>
<comment type="caution">
    <text evidence="10">The sequence shown here is derived from an EMBL/GenBank/DDBJ whole genome shotgun (WGS) entry which is preliminary data.</text>
</comment>
<dbReference type="RefSeq" id="WP_408976895.1">
    <property type="nucleotide sequence ID" value="NZ_JBJUVG010000002.1"/>
</dbReference>
<dbReference type="Pfam" id="PF02073">
    <property type="entry name" value="Peptidase_M29"/>
    <property type="match status" value="1"/>
</dbReference>
<gene>
    <name evidence="10" type="ORF">ACKQTC_02735</name>
</gene>
<reference evidence="10 11" key="1">
    <citation type="journal article" date="2016" name="Int. J. Syst. Evol. Microbiol.">
        <title>Peptococcus simiae sp. nov., isolated from rhesus macaque faeces and emended description of the genus Peptococcus.</title>
        <authorList>
            <person name="Shkoporov A.N."/>
            <person name="Efimov B.A."/>
            <person name="Kondova I."/>
            <person name="Ouwerling B."/>
            <person name="Chaplin A.V."/>
            <person name="Shcherbakova V.A."/>
            <person name="Langermans J.A.M."/>
        </authorList>
    </citation>
    <scope>NUCLEOTIDE SEQUENCE [LARGE SCALE GENOMIC DNA]</scope>
    <source>
        <strain evidence="10 11">M108</strain>
    </source>
</reference>
<evidence type="ECO:0000256" key="6">
    <source>
        <dbReference type="ARBA" id="ARBA00022670"/>
    </source>
</evidence>
<dbReference type="Proteomes" id="UP001631949">
    <property type="component" value="Unassembled WGS sequence"/>
</dbReference>
<dbReference type="PANTHER" id="PTHR34448:SF1">
    <property type="entry name" value="BLL6088 PROTEIN"/>
    <property type="match status" value="1"/>
</dbReference>
<protein>
    <submittedName>
        <fullName evidence="10">Aminopeptidase</fullName>
    </submittedName>
</protein>
<evidence type="ECO:0000256" key="3">
    <source>
        <dbReference type="ARBA" id="ARBA00001947"/>
    </source>
</evidence>
<dbReference type="PANTHER" id="PTHR34448">
    <property type="entry name" value="AMINOPEPTIDASE"/>
    <property type="match status" value="1"/>
</dbReference>
<dbReference type="SUPFAM" id="SSF144052">
    <property type="entry name" value="Thermophilic metalloprotease-like"/>
    <property type="match status" value="1"/>
</dbReference>
<keyword evidence="8" id="KW-0378">Hydrolase</keyword>
<evidence type="ECO:0000313" key="10">
    <source>
        <dbReference type="EMBL" id="MFM9413283.1"/>
    </source>
</evidence>
<keyword evidence="6" id="KW-0645">Protease</keyword>